<dbReference type="PANTHER" id="PTHR33121">
    <property type="entry name" value="CYCLIC DI-GMP PHOSPHODIESTERASE PDEF"/>
    <property type="match status" value="1"/>
</dbReference>
<dbReference type="PROSITE" id="PS50883">
    <property type="entry name" value="EAL"/>
    <property type="match status" value="1"/>
</dbReference>
<dbReference type="Gene3D" id="3.30.70.270">
    <property type="match status" value="1"/>
</dbReference>
<gene>
    <name evidence="4" type="ORF">IPJ27_10705</name>
</gene>
<organism evidence="4 5">
    <name type="scientific">Candidatus Accumulibacter proximus</name>
    <dbReference type="NCBI Taxonomy" id="2954385"/>
    <lineage>
        <taxon>Bacteria</taxon>
        <taxon>Pseudomonadati</taxon>
        <taxon>Pseudomonadota</taxon>
        <taxon>Betaproteobacteria</taxon>
        <taxon>Candidatus Accumulibacter</taxon>
    </lineage>
</organism>
<dbReference type="CDD" id="cd01948">
    <property type="entry name" value="EAL"/>
    <property type="match status" value="1"/>
</dbReference>
<dbReference type="InterPro" id="IPR032244">
    <property type="entry name" value="LapD_MoxY_N"/>
</dbReference>
<proteinExistence type="predicted"/>
<dbReference type="InterPro" id="IPR035919">
    <property type="entry name" value="EAL_sf"/>
</dbReference>
<feature type="domain" description="EAL" evidence="1">
    <location>
        <begin position="402"/>
        <end position="645"/>
    </location>
</feature>
<evidence type="ECO:0000259" key="2">
    <source>
        <dbReference type="PROSITE" id="PS50885"/>
    </source>
</evidence>
<accession>A0A935UH70</accession>
<evidence type="ECO:0000313" key="5">
    <source>
        <dbReference type="Proteomes" id="UP000697998"/>
    </source>
</evidence>
<dbReference type="Pfam" id="PF16448">
    <property type="entry name" value="LapD_MoxY_N"/>
    <property type="match status" value="1"/>
</dbReference>
<dbReference type="Gene3D" id="3.20.20.450">
    <property type="entry name" value="EAL domain"/>
    <property type="match status" value="1"/>
</dbReference>
<dbReference type="Gene3D" id="3.30.110.200">
    <property type="match status" value="1"/>
</dbReference>
<dbReference type="GO" id="GO:0016020">
    <property type="term" value="C:membrane"/>
    <property type="evidence" value="ECO:0007669"/>
    <property type="project" value="InterPro"/>
</dbReference>
<evidence type="ECO:0000259" key="1">
    <source>
        <dbReference type="PROSITE" id="PS50883"/>
    </source>
</evidence>
<dbReference type="InterPro" id="IPR042461">
    <property type="entry name" value="LapD_MoxY_peri_C"/>
</dbReference>
<sequence>MSIYRQFWLAIVTCMLLAFGGSLIASILSARAYLESQLSTKNSDNAAALALSMSQSNPDPVMIELTVAALYDSGRYELVRFVDPEGRTIAERASGHLDLDAPEWFARWLPIRAVPGRAQISKGWQQVGTLTLVSDRRLAYGALWNNVWQTTGALALASLVGGFLGSIILGRLKAPLQAVIDQATAISERRFVTIDEPAVPELKRLALAMNTTVGRLRTVFEEEAARLEILRREANCDPLTGLTNRSHFMARLRQALDSEDAGEGTLLLIRLADLAGINRRQGRAATDDFLRHAGEAIGKCATPESQGIAARLNGSDFAIVLPAGRDARSVAQALLAALIEVGKPYVEGETIVWIGAGSFGRLTDVETLLARVDAALAAAEAGGMNAVREAVVDAGDHTPRTAEQWAQAITRAVNRKWLRLVSFPVVDAVGGLSHIECPLRLLLEEDGEWLAAGRFLPLAERLRLTPALDLAAVALGLRELTARPDLPGLAINLSASSVAEASFRQRLLNLLGAHTKEAPRLWLEVAENGALRHLATFRELSRALQAAGCRIGLEHFGHQFSQIGLLHDLGLDYLKVDASFVRGLDSNRGNAAFLEGLCGIAHGIGLQVLAEGVATRAEWLVLEELGFDGVTGPAVSASRTNGTPV</sequence>
<name>A0A935UH70_9PROT</name>
<dbReference type="PROSITE" id="PS50885">
    <property type="entry name" value="HAMP"/>
    <property type="match status" value="1"/>
</dbReference>
<dbReference type="SUPFAM" id="SSF141868">
    <property type="entry name" value="EAL domain-like"/>
    <property type="match status" value="1"/>
</dbReference>
<dbReference type="InterPro" id="IPR001633">
    <property type="entry name" value="EAL_dom"/>
</dbReference>
<dbReference type="Proteomes" id="UP000697998">
    <property type="component" value="Unassembled WGS sequence"/>
</dbReference>
<dbReference type="PROSITE" id="PS50887">
    <property type="entry name" value="GGDEF"/>
    <property type="match status" value="1"/>
</dbReference>
<dbReference type="SMART" id="SM00052">
    <property type="entry name" value="EAL"/>
    <property type="match status" value="1"/>
</dbReference>
<dbReference type="Pfam" id="PF00563">
    <property type="entry name" value="EAL"/>
    <property type="match status" value="1"/>
</dbReference>
<feature type="domain" description="GGDEF" evidence="3">
    <location>
        <begin position="262"/>
        <end position="392"/>
    </location>
</feature>
<dbReference type="GO" id="GO:0007165">
    <property type="term" value="P:signal transduction"/>
    <property type="evidence" value="ECO:0007669"/>
    <property type="project" value="InterPro"/>
</dbReference>
<dbReference type="InterPro" id="IPR003660">
    <property type="entry name" value="HAMP_dom"/>
</dbReference>
<dbReference type="InterPro" id="IPR050706">
    <property type="entry name" value="Cyclic-di-GMP_PDE-like"/>
</dbReference>
<dbReference type="InterPro" id="IPR029787">
    <property type="entry name" value="Nucleotide_cyclase"/>
</dbReference>
<reference evidence="4 5" key="1">
    <citation type="submission" date="2020-10" db="EMBL/GenBank/DDBJ databases">
        <title>Connecting structure to function with the recovery of over 1000 high-quality activated sludge metagenome-assembled genomes encoding full-length rRNA genes using long-read sequencing.</title>
        <authorList>
            <person name="Singleton C.M."/>
            <person name="Petriglieri F."/>
            <person name="Kristensen J.M."/>
            <person name="Kirkegaard R.H."/>
            <person name="Michaelsen T.Y."/>
            <person name="Andersen M.H."/>
            <person name="Karst S.M."/>
            <person name="Dueholm M.S."/>
            <person name="Nielsen P.H."/>
            <person name="Albertsen M."/>
        </authorList>
    </citation>
    <scope>NUCLEOTIDE SEQUENCE [LARGE SCALE GENOMIC DNA]</scope>
    <source>
        <strain evidence="4">EsbW_18-Q3-R4-48_BATAC.285</strain>
    </source>
</reference>
<dbReference type="InterPro" id="IPR043128">
    <property type="entry name" value="Rev_trsase/Diguanyl_cyclase"/>
</dbReference>
<comment type="caution">
    <text evidence="4">The sequence shown here is derived from an EMBL/GenBank/DDBJ whole genome shotgun (WGS) entry which is preliminary data.</text>
</comment>
<feature type="domain" description="HAMP" evidence="2">
    <location>
        <begin position="170"/>
        <end position="221"/>
    </location>
</feature>
<dbReference type="SUPFAM" id="SSF55073">
    <property type="entry name" value="Nucleotide cyclase"/>
    <property type="match status" value="1"/>
</dbReference>
<dbReference type="SMART" id="SM00267">
    <property type="entry name" value="GGDEF"/>
    <property type="match status" value="1"/>
</dbReference>
<dbReference type="InterPro" id="IPR000160">
    <property type="entry name" value="GGDEF_dom"/>
</dbReference>
<dbReference type="Pfam" id="PF00990">
    <property type="entry name" value="GGDEF"/>
    <property type="match status" value="1"/>
</dbReference>
<dbReference type="AlphaFoldDB" id="A0A935UH70"/>
<dbReference type="PANTHER" id="PTHR33121:SF23">
    <property type="entry name" value="CYCLIC DI-GMP PHOSPHODIESTERASE PDEB"/>
    <property type="match status" value="1"/>
</dbReference>
<dbReference type="EMBL" id="JADJMH010000009">
    <property type="protein sequence ID" value="MBK7675173.1"/>
    <property type="molecule type" value="Genomic_DNA"/>
</dbReference>
<protein>
    <submittedName>
        <fullName evidence="4">EAL domain-containing protein</fullName>
    </submittedName>
</protein>
<dbReference type="Gene3D" id="6.20.270.20">
    <property type="entry name" value="LapD/MoxY periplasmic domain"/>
    <property type="match status" value="1"/>
</dbReference>
<evidence type="ECO:0000259" key="3">
    <source>
        <dbReference type="PROSITE" id="PS50887"/>
    </source>
</evidence>
<evidence type="ECO:0000313" key="4">
    <source>
        <dbReference type="EMBL" id="MBK7675173.1"/>
    </source>
</evidence>
<dbReference type="GO" id="GO:0071111">
    <property type="term" value="F:cyclic-guanylate-specific phosphodiesterase activity"/>
    <property type="evidence" value="ECO:0007669"/>
    <property type="project" value="InterPro"/>
</dbReference>